<feature type="transmembrane region" description="Helical" evidence="7">
    <location>
        <begin position="167"/>
        <end position="191"/>
    </location>
</feature>
<feature type="transmembrane region" description="Helical" evidence="7">
    <location>
        <begin position="412"/>
        <end position="434"/>
    </location>
</feature>
<dbReference type="GO" id="GO:0012505">
    <property type="term" value="C:endomembrane system"/>
    <property type="evidence" value="ECO:0007669"/>
    <property type="project" value="UniProtKB-SubCell"/>
</dbReference>
<feature type="transmembrane region" description="Helical" evidence="7">
    <location>
        <begin position="309"/>
        <end position="330"/>
    </location>
</feature>
<dbReference type="RefSeq" id="XP_003288381.1">
    <property type="nucleotide sequence ID" value="XM_003288333.1"/>
</dbReference>
<dbReference type="GeneID" id="10501815"/>
<organism evidence="9 10">
    <name type="scientific">Dictyostelium purpureum</name>
    <name type="common">Slime mold</name>
    <dbReference type="NCBI Taxonomy" id="5786"/>
    <lineage>
        <taxon>Eukaryota</taxon>
        <taxon>Amoebozoa</taxon>
        <taxon>Evosea</taxon>
        <taxon>Eumycetozoa</taxon>
        <taxon>Dictyostelia</taxon>
        <taxon>Dictyosteliales</taxon>
        <taxon>Dictyosteliaceae</taxon>
        <taxon>Dictyostelium</taxon>
    </lineage>
</organism>
<dbReference type="Pfam" id="PF07690">
    <property type="entry name" value="MFS_1"/>
    <property type="match status" value="1"/>
</dbReference>
<evidence type="ECO:0000256" key="2">
    <source>
        <dbReference type="ARBA" id="ARBA00022448"/>
    </source>
</evidence>
<feature type="transmembrane region" description="Helical" evidence="7">
    <location>
        <begin position="246"/>
        <end position="264"/>
    </location>
</feature>
<sequence length="531" mass="58728">MTINNSGDNENNGAILLSDLDEKPAPPSGGEEEKDKTNNKNSDNFQNIDLGIPLSQEKNPKKLAIKPKYNKWLNLSIVFLVLFFSECARGIVVPTINQYSVEVGGDNSFLGWLVSSFSFGRFISTILLGYLSSRLKYKKVFSASVFICSLGALVYCFAYLYDDELGKILLILSRCLLGFGAGTLSVVRAYVAEVSSAQERTTYVAWSSAIQFLGFAITPIIGSVLAHIPWFYIIEPLKVYHLTSPGYFLLIFNIVLFFVILFQFRNPKKEEDPTIVVESDKEQLTKANPEEPKPKPKSIFKVLLSDKQALMSLFVFVILNFFVRGVLGIYETLGTPLFNLLTGDVDDSSSGYYFGGMGIIGIFVLLGISYITKKQLIDDFWILIVGNALMLVGCLVAVTTSLGWARFTISNILIWSIGYPLAQTIIVSMFSKTLSGSIGKASQGTMMGIIGAMGSFGRILGPLISGYIFNGTLNVFYVFLFASILSIITLAVSFLIVPKSIKKSIVSKFNRLVYKVEEINLENSKNYENLV</sequence>
<keyword evidence="5 7" id="KW-0472">Membrane</keyword>
<dbReference type="KEGG" id="dpp:DICPUDRAFT_47902"/>
<dbReference type="AlphaFoldDB" id="F0ZLU3"/>
<evidence type="ECO:0000256" key="5">
    <source>
        <dbReference type="ARBA" id="ARBA00023136"/>
    </source>
</evidence>
<dbReference type="InterPro" id="IPR020846">
    <property type="entry name" value="MFS_dom"/>
</dbReference>
<dbReference type="Proteomes" id="UP000001064">
    <property type="component" value="Unassembled WGS sequence"/>
</dbReference>
<feature type="transmembrane region" description="Helical" evidence="7">
    <location>
        <begin position="72"/>
        <end position="92"/>
    </location>
</feature>
<feature type="transmembrane region" description="Helical" evidence="7">
    <location>
        <begin position="212"/>
        <end position="234"/>
    </location>
</feature>
<dbReference type="InterPro" id="IPR051068">
    <property type="entry name" value="MFS_Domain-Containing_Protein"/>
</dbReference>
<dbReference type="VEuPathDB" id="AmoebaDB:DICPUDRAFT_47902"/>
<evidence type="ECO:0000256" key="7">
    <source>
        <dbReference type="SAM" id="Phobius"/>
    </source>
</evidence>
<feature type="region of interest" description="Disordered" evidence="6">
    <location>
        <begin position="1"/>
        <end position="48"/>
    </location>
</feature>
<name>F0ZLU3_DICPU</name>
<dbReference type="GO" id="GO:0016020">
    <property type="term" value="C:membrane"/>
    <property type="evidence" value="ECO:0000318"/>
    <property type="project" value="GO_Central"/>
</dbReference>
<reference evidence="10" key="1">
    <citation type="journal article" date="2011" name="Genome Biol.">
        <title>Comparative genomics of the social amoebae Dictyostelium discoideum and Dictyostelium purpureum.</title>
        <authorList>
            <consortium name="US DOE Joint Genome Institute (JGI-PGF)"/>
            <person name="Sucgang R."/>
            <person name="Kuo A."/>
            <person name="Tian X."/>
            <person name="Salerno W."/>
            <person name="Parikh A."/>
            <person name="Feasley C.L."/>
            <person name="Dalin E."/>
            <person name="Tu H."/>
            <person name="Huang E."/>
            <person name="Barry K."/>
            <person name="Lindquist E."/>
            <person name="Shapiro H."/>
            <person name="Bruce D."/>
            <person name="Schmutz J."/>
            <person name="Salamov A."/>
            <person name="Fey P."/>
            <person name="Gaudet P."/>
            <person name="Anjard C."/>
            <person name="Babu M.M."/>
            <person name="Basu S."/>
            <person name="Bushmanova Y."/>
            <person name="van der Wel H."/>
            <person name="Katoh-Kurasawa M."/>
            <person name="Dinh C."/>
            <person name="Coutinho P.M."/>
            <person name="Saito T."/>
            <person name="Elias M."/>
            <person name="Schaap P."/>
            <person name="Kay R.R."/>
            <person name="Henrissat B."/>
            <person name="Eichinger L."/>
            <person name="Rivero F."/>
            <person name="Putnam N.H."/>
            <person name="West C.M."/>
            <person name="Loomis W.F."/>
            <person name="Chisholm R.L."/>
            <person name="Shaulsky G."/>
            <person name="Strassmann J.E."/>
            <person name="Queller D.C."/>
            <person name="Kuspa A."/>
            <person name="Grigoriev I.V."/>
        </authorList>
    </citation>
    <scope>NUCLEOTIDE SEQUENCE [LARGE SCALE GENOMIC DNA]</scope>
    <source>
        <strain evidence="10">QSDP1</strain>
    </source>
</reference>
<dbReference type="InterPro" id="IPR011701">
    <property type="entry name" value="MFS"/>
</dbReference>
<proteinExistence type="predicted"/>
<feature type="transmembrane region" description="Helical" evidence="7">
    <location>
        <begin position="446"/>
        <end position="469"/>
    </location>
</feature>
<feature type="transmembrane region" description="Helical" evidence="7">
    <location>
        <begin position="380"/>
        <end position="400"/>
    </location>
</feature>
<feature type="transmembrane region" description="Helical" evidence="7">
    <location>
        <begin position="112"/>
        <end position="131"/>
    </location>
</feature>
<dbReference type="InterPro" id="IPR036259">
    <property type="entry name" value="MFS_trans_sf"/>
</dbReference>
<dbReference type="eggNOG" id="KOG2325">
    <property type="taxonomic scope" value="Eukaryota"/>
</dbReference>
<evidence type="ECO:0000313" key="9">
    <source>
        <dbReference type="EMBL" id="EGC35074.1"/>
    </source>
</evidence>
<evidence type="ECO:0000259" key="8">
    <source>
        <dbReference type="PROSITE" id="PS50850"/>
    </source>
</evidence>
<feature type="transmembrane region" description="Helical" evidence="7">
    <location>
        <begin position="475"/>
        <end position="497"/>
    </location>
</feature>
<comment type="subcellular location">
    <subcellularLocation>
        <location evidence="1">Endomembrane system</location>
        <topology evidence="1">Multi-pass membrane protein</topology>
    </subcellularLocation>
</comment>
<feature type="transmembrane region" description="Helical" evidence="7">
    <location>
        <begin position="143"/>
        <end position="161"/>
    </location>
</feature>
<keyword evidence="3 7" id="KW-0812">Transmembrane</keyword>
<feature type="domain" description="Major facilitator superfamily (MFS) profile" evidence="8">
    <location>
        <begin position="74"/>
        <end position="501"/>
    </location>
</feature>
<dbReference type="OMA" id="WINVIMG"/>
<dbReference type="EMBL" id="GL871072">
    <property type="protein sequence ID" value="EGC35074.1"/>
    <property type="molecule type" value="Genomic_DNA"/>
</dbReference>
<dbReference type="PROSITE" id="PS50850">
    <property type="entry name" value="MFS"/>
    <property type="match status" value="1"/>
</dbReference>
<accession>F0ZLU3</accession>
<evidence type="ECO:0000313" key="10">
    <source>
        <dbReference type="Proteomes" id="UP000001064"/>
    </source>
</evidence>
<evidence type="ECO:0000256" key="6">
    <source>
        <dbReference type="SAM" id="MobiDB-lite"/>
    </source>
</evidence>
<dbReference type="InParanoid" id="F0ZLU3"/>
<evidence type="ECO:0000256" key="4">
    <source>
        <dbReference type="ARBA" id="ARBA00022989"/>
    </source>
</evidence>
<evidence type="ECO:0000256" key="1">
    <source>
        <dbReference type="ARBA" id="ARBA00004127"/>
    </source>
</evidence>
<keyword evidence="2" id="KW-0813">Transport</keyword>
<dbReference type="OrthoDB" id="20171at2759"/>
<dbReference type="SUPFAM" id="SSF103473">
    <property type="entry name" value="MFS general substrate transporter"/>
    <property type="match status" value="1"/>
</dbReference>
<gene>
    <name evidence="9" type="ORF">DICPUDRAFT_47902</name>
</gene>
<dbReference type="PANTHER" id="PTHR23510:SF3">
    <property type="entry name" value="MAJOR FACILITATOR SUPERFAMILY DOMAIN-CONTAINING PROTEIN 8"/>
    <property type="match status" value="1"/>
</dbReference>
<protein>
    <recommendedName>
        <fullName evidence="8">Major facilitator superfamily (MFS) profile domain-containing protein</fullName>
    </recommendedName>
</protein>
<keyword evidence="4 7" id="KW-1133">Transmembrane helix</keyword>
<dbReference type="PANTHER" id="PTHR23510">
    <property type="entry name" value="INNER MEMBRANE TRANSPORT PROTEIN YAJR"/>
    <property type="match status" value="1"/>
</dbReference>
<dbReference type="GO" id="GO:0022857">
    <property type="term" value="F:transmembrane transporter activity"/>
    <property type="evidence" value="ECO:0000318"/>
    <property type="project" value="GO_Central"/>
</dbReference>
<feature type="compositionally biased region" description="Polar residues" evidence="6">
    <location>
        <begin position="1"/>
        <end position="12"/>
    </location>
</feature>
<evidence type="ECO:0000256" key="3">
    <source>
        <dbReference type="ARBA" id="ARBA00022692"/>
    </source>
</evidence>
<feature type="transmembrane region" description="Helical" evidence="7">
    <location>
        <begin position="350"/>
        <end position="368"/>
    </location>
</feature>
<dbReference type="Gene3D" id="1.20.1250.20">
    <property type="entry name" value="MFS general substrate transporter like domains"/>
    <property type="match status" value="1"/>
</dbReference>
<keyword evidence="10" id="KW-1185">Reference proteome</keyword>